<name>A0AAD3MHM7_LATJO</name>
<organism evidence="2 3">
    <name type="scientific">Lates japonicus</name>
    <name type="common">Japanese lates</name>
    <dbReference type="NCBI Taxonomy" id="270547"/>
    <lineage>
        <taxon>Eukaryota</taxon>
        <taxon>Metazoa</taxon>
        <taxon>Chordata</taxon>
        <taxon>Craniata</taxon>
        <taxon>Vertebrata</taxon>
        <taxon>Euteleostomi</taxon>
        <taxon>Actinopterygii</taxon>
        <taxon>Neopterygii</taxon>
        <taxon>Teleostei</taxon>
        <taxon>Neoteleostei</taxon>
        <taxon>Acanthomorphata</taxon>
        <taxon>Carangaria</taxon>
        <taxon>Carangaria incertae sedis</taxon>
        <taxon>Centropomidae</taxon>
        <taxon>Lates</taxon>
    </lineage>
</organism>
<gene>
    <name evidence="2" type="ORF">AKAME5_000692100</name>
</gene>
<comment type="caution">
    <text evidence="2">The sequence shown here is derived from an EMBL/GenBank/DDBJ whole genome shotgun (WGS) entry which is preliminary data.</text>
</comment>
<dbReference type="AlphaFoldDB" id="A0AAD3MHM7"/>
<evidence type="ECO:0000313" key="2">
    <source>
        <dbReference type="EMBL" id="GLD54278.1"/>
    </source>
</evidence>
<accession>A0AAD3MHM7</accession>
<evidence type="ECO:0000313" key="3">
    <source>
        <dbReference type="Proteomes" id="UP001279410"/>
    </source>
</evidence>
<feature type="compositionally biased region" description="Polar residues" evidence="1">
    <location>
        <begin position="220"/>
        <end position="232"/>
    </location>
</feature>
<dbReference type="EMBL" id="BRZM01000019">
    <property type="protein sequence ID" value="GLD54278.1"/>
    <property type="molecule type" value="Genomic_DNA"/>
</dbReference>
<feature type="region of interest" description="Disordered" evidence="1">
    <location>
        <begin position="88"/>
        <end position="112"/>
    </location>
</feature>
<feature type="region of interest" description="Disordered" evidence="1">
    <location>
        <begin position="208"/>
        <end position="232"/>
    </location>
</feature>
<evidence type="ECO:0000256" key="1">
    <source>
        <dbReference type="SAM" id="MobiDB-lite"/>
    </source>
</evidence>
<protein>
    <submittedName>
        <fullName evidence="2">Uncharacterized protein</fullName>
    </submittedName>
</protein>
<reference evidence="2" key="1">
    <citation type="submission" date="2022-08" db="EMBL/GenBank/DDBJ databases">
        <title>Genome sequencing of akame (Lates japonicus).</title>
        <authorList>
            <person name="Hashiguchi Y."/>
            <person name="Takahashi H."/>
        </authorList>
    </citation>
    <scope>NUCLEOTIDE SEQUENCE</scope>
    <source>
        <strain evidence="2">Kochi</strain>
    </source>
</reference>
<proteinExistence type="predicted"/>
<dbReference type="Proteomes" id="UP001279410">
    <property type="component" value="Unassembled WGS sequence"/>
</dbReference>
<sequence length="232" mass="25579">MSDESKDGDSDSRESYRIKISDLLKALARRKSLPCDTIHIDPRNISTTLSILKNTETGTFRSRAVLPENMSQLSKCEFKRQDHLSESLPASVPVPAPHTAVTSSQEGQLQPSLPSSNNVILAHLVAKSNMLPSDSVISIREQLKKQAIHPYILGVQAWTKKPSCEPQWQQHKVSQPDPNPGPTNKWFLENLTDLQKKLFVGASKKYGVPRSSLMPGKSACRNSSESTSLPPG</sequence>
<keyword evidence="3" id="KW-1185">Reference proteome</keyword>
<feature type="compositionally biased region" description="Polar residues" evidence="1">
    <location>
        <begin position="100"/>
        <end position="112"/>
    </location>
</feature>